<feature type="transmembrane region" description="Helical" evidence="1">
    <location>
        <begin position="7"/>
        <end position="26"/>
    </location>
</feature>
<proteinExistence type="predicted"/>
<protein>
    <submittedName>
        <fullName evidence="2">Uncharacterized protein</fullName>
    </submittedName>
</protein>
<dbReference type="AlphaFoldDB" id="A0A2I0WEM8"/>
<accession>A0A2I0WEM8</accession>
<reference evidence="2 3" key="2">
    <citation type="journal article" date="2017" name="Nature">
        <title>The Apostasia genome and the evolution of orchids.</title>
        <authorList>
            <person name="Zhang G.Q."/>
            <person name="Liu K.W."/>
            <person name="Li Z."/>
            <person name="Lohaus R."/>
            <person name="Hsiao Y.Y."/>
            <person name="Niu S.C."/>
            <person name="Wang J.Y."/>
            <person name="Lin Y.C."/>
            <person name="Xu Q."/>
            <person name="Chen L.J."/>
            <person name="Yoshida K."/>
            <person name="Fujiwara S."/>
            <person name="Wang Z.W."/>
            <person name="Zhang Y.Q."/>
            <person name="Mitsuda N."/>
            <person name="Wang M."/>
            <person name="Liu G.H."/>
            <person name="Pecoraro L."/>
            <person name="Huang H.X."/>
            <person name="Xiao X.J."/>
            <person name="Lin M."/>
            <person name="Wu X.Y."/>
            <person name="Wu W.L."/>
            <person name="Chen Y.Y."/>
            <person name="Chang S.B."/>
            <person name="Sakamoto S."/>
            <person name="Ohme-Takagi M."/>
            <person name="Yagi M."/>
            <person name="Zeng S.J."/>
            <person name="Shen C.Y."/>
            <person name="Yeh C.M."/>
            <person name="Luo Y.B."/>
            <person name="Tsai W.C."/>
            <person name="Van de Peer Y."/>
            <person name="Liu Z.J."/>
        </authorList>
    </citation>
    <scope>NUCLEOTIDE SEQUENCE [LARGE SCALE GENOMIC DNA]</scope>
    <source>
        <tissue evidence="2">The whole plant</tissue>
    </source>
</reference>
<dbReference type="EMBL" id="KZ502695">
    <property type="protein sequence ID" value="PKU74105.1"/>
    <property type="molecule type" value="Genomic_DNA"/>
</dbReference>
<gene>
    <name evidence="2" type="ORF">MA16_Dca027736</name>
</gene>
<dbReference type="Proteomes" id="UP000233837">
    <property type="component" value="Unassembled WGS sequence"/>
</dbReference>
<organism evidence="2 3">
    <name type="scientific">Dendrobium catenatum</name>
    <dbReference type="NCBI Taxonomy" id="906689"/>
    <lineage>
        <taxon>Eukaryota</taxon>
        <taxon>Viridiplantae</taxon>
        <taxon>Streptophyta</taxon>
        <taxon>Embryophyta</taxon>
        <taxon>Tracheophyta</taxon>
        <taxon>Spermatophyta</taxon>
        <taxon>Magnoliopsida</taxon>
        <taxon>Liliopsida</taxon>
        <taxon>Asparagales</taxon>
        <taxon>Orchidaceae</taxon>
        <taxon>Epidendroideae</taxon>
        <taxon>Malaxideae</taxon>
        <taxon>Dendrobiinae</taxon>
        <taxon>Dendrobium</taxon>
    </lineage>
</organism>
<keyword evidence="3" id="KW-1185">Reference proteome</keyword>
<feature type="transmembrane region" description="Helical" evidence="1">
    <location>
        <begin position="73"/>
        <end position="101"/>
    </location>
</feature>
<sequence length="151" mass="17956">MWSHLGFFIWGVGSLFFLSLWDWWFWLPDLGMSVCFGWWWRLFFWGSLFCRFFGDVGLGYWCGRLRRPGSCEAVVICLVAGCWSLVDFYCIIMCICIDFVVMWWTTLFNLIFGYWGLCLFLLCWEFLSAEVFGLQGEFPRVFLCGSLDFIF</sequence>
<evidence type="ECO:0000313" key="2">
    <source>
        <dbReference type="EMBL" id="PKU74105.1"/>
    </source>
</evidence>
<evidence type="ECO:0000256" key="1">
    <source>
        <dbReference type="SAM" id="Phobius"/>
    </source>
</evidence>
<keyword evidence="1" id="KW-0812">Transmembrane</keyword>
<reference evidence="2 3" key="1">
    <citation type="journal article" date="2016" name="Sci. Rep.">
        <title>The Dendrobium catenatum Lindl. genome sequence provides insights into polysaccharide synthase, floral development and adaptive evolution.</title>
        <authorList>
            <person name="Zhang G.Q."/>
            <person name="Xu Q."/>
            <person name="Bian C."/>
            <person name="Tsai W.C."/>
            <person name="Yeh C.M."/>
            <person name="Liu K.W."/>
            <person name="Yoshida K."/>
            <person name="Zhang L.S."/>
            <person name="Chang S.B."/>
            <person name="Chen F."/>
            <person name="Shi Y."/>
            <person name="Su Y.Y."/>
            <person name="Zhang Y.Q."/>
            <person name="Chen L.J."/>
            <person name="Yin Y."/>
            <person name="Lin M."/>
            <person name="Huang H."/>
            <person name="Deng H."/>
            <person name="Wang Z.W."/>
            <person name="Zhu S.L."/>
            <person name="Zhao X."/>
            <person name="Deng C."/>
            <person name="Niu S.C."/>
            <person name="Huang J."/>
            <person name="Wang M."/>
            <person name="Liu G.H."/>
            <person name="Yang H.J."/>
            <person name="Xiao X.J."/>
            <person name="Hsiao Y.Y."/>
            <person name="Wu W.L."/>
            <person name="Chen Y.Y."/>
            <person name="Mitsuda N."/>
            <person name="Ohme-Takagi M."/>
            <person name="Luo Y.B."/>
            <person name="Van de Peer Y."/>
            <person name="Liu Z.J."/>
        </authorList>
    </citation>
    <scope>NUCLEOTIDE SEQUENCE [LARGE SCALE GENOMIC DNA]</scope>
    <source>
        <tissue evidence="2">The whole plant</tissue>
    </source>
</reference>
<feature type="transmembrane region" description="Helical" evidence="1">
    <location>
        <begin position="107"/>
        <end position="127"/>
    </location>
</feature>
<evidence type="ECO:0000313" key="3">
    <source>
        <dbReference type="Proteomes" id="UP000233837"/>
    </source>
</evidence>
<keyword evidence="1" id="KW-1133">Transmembrane helix</keyword>
<feature type="transmembrane region" description="Helical" evidence="1">
    <location>
        <begin position="38"/>
        <end position="61"/>
    </location>
</feature>
<name>A0A2I0WEM8_9ASPA</name>
<keyword evidence="1" id="KW-0472">Membrane</keyword>